<comment type="caution">
    <text evidence="2">The sequence shown here is derived from an EMBL/GenBank/DDBJ whole genome shotgun (WGS) entry which is preliminary data.</text>
</comment>
<organism evidence="2 3">
    <name type="scientific">Candidatus Roizmanbacteria bacterium RIFCSPLOWO2_01_FULL_40_42</name>
    <dbReference type="NCBI Taxonomy" id="1802066"/>
    <lineage>
        <taxon>Bacteria</taxon>
        <taxon>Candidatus Roizmaniibacteriota</taxon>
    </lineage>
</organism>
<dbReference type="AlphaFoldDB" id="A0A1F7J6J6"/>
<dbReference type="EMBL" id="MGAQ01000003">
    <property type="protein sequence ID" value="OGK51231.1"/>
    <property type="molecule type" value="Genomic_DNA"/>
</dbReference>
<accession>A0A1F7J6J6</accession>
<dbReference type="Proteomes" id="UP000178558">
    <property type="component" value="Unassembled WGS sequence"/>
</dbReference>
<gene>
    <name evidence="2" type="ORF">A3B50_03365</name>
</gene>
<feature type="transmembrane region" description="Helical" evidence="1">
    <location>
        <begin position="159"/>
        <end position="179"/>
    </location>
</feature>
<evidence type="ECO:0000313" key="3">
    <source>
        <dbReference type="Proteomes" id="UP000178558"/>
    </source>
</evidence>
<evidence type="ECO:0000256" key="1">
    <source>
        <dbReference type="SAM" id="Phobius"/>
    </source>
</evidence>
<proteinExistence type="predicted"/>
<keyword evidence="1" id="KW-0812">Transmembrane</keyword>
<protein>
    <submittedName>
        <fullName evidence="2">Uncharacterized protein</fullName>
    </submittedName>
</protein>
<name>A0A1F7J6J6_9BACT</name>
<keyword evidence="1" id="KW-0472">Membrane</keyword>
<keyword evidence="1" id="KW-1133">Transmembrane helix</keyword>
<evidence type="ECO:0000313" key="2">
    <source>
        <dbReference type="EMBL" id="OGK51231.1"/>
    </source>
</evidence>
<reference evidence="2 3" key="1">
    <citation type="journal article" date="2016" name="Nat. Commun.">
        <title>Thousands of microbial genomes shed light on interconnected biogeochemical processes in an aquifer system.</title>
        <authorList>
            <person name="Anantharaman K."/>
            <person name="Brown C.T."/>
            <person name="Hug L.A."/>
            <person name="Sharon I."/>
            <person name="Castelle C.J."/>
            <person name="Probst A.J."/>
            <person name="Thomas B.C."/>
            <person name="Singh A."/>
            <person name="Wilkins M.J."/>
            <person name="Karaoz U."/>
            <person name="Brodie E.L."/>
            <person name="Williams K.H."/>
            <person name="Hubbard S.S."/>
            <person name="Banfield J.F."/>
        </authorList>
    </citation>
    <scope>NUCLEOTIDE SEQUENCE [LARGE SCALE GENOMIC DNA]</scope>
</reference>
<sequence length="180" mass="19793">MRHLKQTFKIWFPIAIGTTLICSLVFSAVQQDLRQSANDPQIQLAEDGAYKIEKGFPPSHVLPSDQVEISRSLAPYVIVFDSKGNYLASSATLDGKPPTLPVGVFGHAKENGQHRVTWQPRPDVRSAVVIVPFKGSGDGFVVAGKSLREVEDRVDKIKFMALFVWVTTLIVTFAAALLMV</sequence>